<dbReference type="PANTHER" id="PTHR23416:SF78">
    <property type="entry name" value="LIPOPOLYSACCHARIDE BIOSYNTHESIS O-ACETYL TRANSFERASE WBBJ-RELATED"/>
    <property type="match status" value="1"/>
</dbReference>
<evidence type="ECO:0008006" key="3">
    <source>
        <dbReference type="Google" id="ProtNLM"/>
    </source>
</evidence>
<organism evidence="1 2">
    <name type="scientific">candidate division WWE3 bacterium RBG_19FT_COMBO_34_6</name>
    <dbReference type="NCBI Taxonomy" id="1802612"/>
    <lineage>
        <taxon>Bacteria</taxon>
        <taxon>Katanobacteria</taxon>
    </lineage>
</organism>
<reference evidence="1 2" key="1">
    <citation type="journal article" date="2016" name="Nat. Commun.">
        <title>Thousands of microbial genomes shed light on interconnected biogeochemical processes in an aquifer system.</title>
        <authorList>
            <person name="Anantharaman K."/>
            <person name="Brown C.T."/>
            <person name="Hug L.A."/>
            <person name="Sharon I."/>
            <person name="Castelle C.J."/>
            <person name="Probst A.J."/>
            <person name="Thomas B.C."/>
            <person name="Singh A."/>
            <person name="Wilkins M.J."/>
            <person name="Karaoz U."/>
            <person name="Brodie E.L."/>
            <person name="Williams K.H."/>
            <person name="Hubbard S.S."/>
            <person name="Banfield J.F."/>
        </authorList>
    </citation>
    <scope>NUCLEOTIDE SEQUENCE [LARGE SCALE GENOMIC DNA]</scope>
</reference>
<sequence length="143" mass="15678">MSYINFFLYQKVLGINRRVPWPVHFTSYVTGYKNIKMGKLCSPGSNFHQYIQAVNKIVLGDNVLMGPGVTIISSDHDFEDFNKHKDSYPIIIGNDVWLGANVVILPGVKIGNNCIVGAGSVVTKNIPDNSVAAGVPCKVIKKK</sequence>
<name>A0A1F4UJL8_UNCKA</name>
<dbReference type="Proteomes" id="UP000178615">
    <property type="component" value="Unassembled WGS sequence"/>
</dbReference>
<dbReference type="PANTHER" id="PTHR23416">
    <property type="entry name" value="SIALIC ACID SYNTHASE-RELATED"/>
    <property type="match status" value="1"/>
</dbReference>
<accession>A0A1F4UJL8</accession>
<proteinExistence type="predicted"/>
<dbReference type="Gene3D" id="2.160.10.10">
    <property type="entry name" value="Hexapeptide repeat proteins"/>
    <property type="match status" value="1"/>
</dbReference>
<dbReference type="Pfam" id="PF00132">
    <property type="entry name" value="Hexapep"/>
    <property type="match status" value="1"/>
</dbReference>
<evidence type="ECO:0000313" key="2">
    <source>
        <dbReference type="Proteomes" id="UP000178615"/>
    </source>
</evidence>
<dbReference type="AlphaFoldDB" id="A0A1F4UJL8"/>
<dbReference type="EMBL" id="MEUV01000052">
    <property type="protein sequence ID" value="OGC45116.1"/>
    <property type="molecule type" value="Genomic_DNA"/>
</dbReference>
<comment type="caution">
    <text evidence="1">The sequence shown here is derived from an EMBL/GenBank/DDBJ whole genome shotgun (WGS) entry which is preliminary data.</text>
</comment>
<dbReference type="InterPro" id="IPR011004">
    <property type="entry name" value="Trimer_LpxA-like_sf"/>
</dbReference>
<gene>
    <name evidence="1" type="ORF">A2V49_02320</name>
</gene>
<dbReference type="InterPro" id="IPR001451">
    <property type="entry name" value="Hexapep"/>
</dbReference>
<protein>
    <recommendedName>
        <fullName evidence="3">Acetyltransferase</fullName>
    </recommendedName>
</protein>
<dbReference type="InterPro" id="IPR051159">
    <property type="entry name" value="Hexapeptide_acetyltransf"/>
</dbReference>
<dbReference type="SUPFAM" id="SSF51161">
    <property type="entry name" value="Trimeric LpxA-like enzymes"/>
    <property type="match status" value="1"/>
</dbReference>
<evidence type="ECO:0000313" key="1">
    <source>
        <dbReference type="EMBL" id="OGC45116.1"/>
    </source>
</evidence>